<name>A0A914PU13_9BILA</name>
<keyword evidence="3" id="KW-0539">Nucleus</keyword>
<proteinExistence type="predicted"/>
<sequence length="225" mass="25466">MDLGAGITIKYLVQLSAACGIGSGYYDEDKPPVTHGPSNPYFQFRAIGYCALSQHKDSKAIVAFILRQPADSLSAVQEQQKLIGSIRLVLSGNSSSNALGVELFVTKDGSGKIKAEELYAYLDHPDRIKIKQEKLSQCEKIVSRVEKNQGDIKRYLSSPPKGFSKSEWRQAIIYNPDQQNLLPYPIYGYKELDDRRQRHLKERDIQRKSLQNLNDRFKTATQDIQ</sequence>
<dbReference type="InterPro" id="IPR025712">
    <property type="entry name" value="Nup54_alpha-helical_dom"/>
</dbReference>
<dbReference type="GO" id="GO:0017056">
    <property type="term" value="F:structural constituent of nuclear pore"/>
    <property type="evidence" value="ECO:0007669"/>
    <property type="project" value="TreeGrafter"/>
</dbReference>
<dbReference type="GO" id="GO:0006999">
    <property type="term" value="P:nuclear pore organization"/>
    <property type="evidence" value="ECO:0007669"/>
    <property type="project" value="TreeGrafter"/>
</dbReference>
<dbReference type="GO" id="GO:0036228">
    <property type="term" value="P:protein localization to nuclear inner membrane"/>
    <property type="evidence" value="ECO:0007669"/>
    <property type="project" value="TreeGrafter"/>
</dbReference>
<comment type="subcellular location">
    <subcellularLocation>
        <location evidence="1">Nucleus</location>
    </subcellularLocation>
</comment>
<dbReference type="InterPro" id="IPR024864">
    <property type="entry name" value="Nup54/Nup57/Nup44"/>
</dbReference>
<dbReference type="PANTHER" id="PTHR13000:SF0">
    <property type="entry name" value="NUCLEOPORIN P54"/>
    <property type="match status" value="1"/>
</dbReference>
<protein>
    <submittedName>
        <fullName evidence="6">Nucleoporin Nup54 alpha-helical domain-containing protein</fullName>
    </submittedName>
</protein>
<dbReference type="Pfam" id="PF13874">
    <property type="entry name" value="Nup54"/>
    <property type="match status" value="1"/>
</dbReference>
<feature type="domain" description="Nucleoporin Nup54 alpha-helical" evidence="4">
    <location>
        <begin position="159"/>
        <end position="221"/>
    </location>
</feature>
<evidence type="ECO:0000313" key="6">
    <source>
        <dbReference type="WBParaSite" id="PDA_v2.g22225.t1"/>
    </source>
</evidence>
<keyword evidence="5" id="KW-1185">Reference proteome</keyword>
<dbReference type="Proteomes" id="UP000887578">
    <property type="component" value="Unplaced"/>
</dbReference>
<accession>A0A914PU13</accession>
<reference evidence="6" key="1">
    <citation type="submission" date="2022-11" db="UniProtKB">
        <authorList>
            <consortium name="WormBaseParasite"/>
        </authorList>
    </citation>
    <scope>IDENTIFICATION</scope>
</reference>
<dbReference type="PANTHER" id="PTHR13000">
    <property type="entry name" value="NUCLEOPORIN P54"/>
    <property type="match status" value="1"/>
</dbReference>
<keyword evidence="2" id="KW-0813">Transport</keyword>
<dbReference type="GO" id="GO:0044613">
    <property type="term" value="C:nuclear pore central transport channel"/>
    <property type="evidence" value="ECO:0007669"/>
    <property type="project" value="TreeGrafter"/>
</dbReference>
<evidence type="ECO:0000256" key="3">
    <source>
        <dbReference type="ARBA" id="ARBA00023242"/>
    </source>
</evidence>
<dbReference type="WBParaSite" id="PDA_v2.g22225.t1">
    <property type="protein sequence ID" value="PDA_v2.g22225.t1"/>
    <property type="gene ID" value="PDA_v2.g22225"/>
</dbReference>
<evidence type="ECO:0000259" key="4">
    <source>
        <dbReference type="Pfam" id="PF13874"/>
    </source>
</evidence>
<dbReference type="AlphaFoldDB" id="A0A914PU13"/>
<dbReference type="GO" id="GO:0006607">
    <property type="term" value="P:NLS-bearing protein import into nucleus"/>
    <property type="evidence" value="ECO:0007669"/>
    <property type="project" value="TreeGrafter"/>
</dbReference>
<evidence type="ECO:0000313" key="5">
    <source>
        <dbReference type="Proteomes" id="UP000887578"/>
    </source>
</evidence>
<evidence type="ECO:0000256" key="2">
    <source>
        <dbReference type="ARBA" id="ARBA00022448"/>
    </source>
</evidence>
<organism evidence="5 6">
    <name type="scientific">Panagrolaimus davidi</name>
    <dbReference type="NCBI Taxonomy" id="227884"/>
    <lineage>
        <taxon>Eukaryota</taxon>
        <taxon>Metazoa</taxon>
        <taxon>Ecdysozoa</taxon>
        <taxon>Nematoda</taxon>
        <taxon>Chromadorea</taxon>
        <taxon>Rhabditida</taxon>
        <taxon>Tylenchina</taxon>
        <taxon>Panagrolaimomorpha</taxon>
        <taxon>Panagrolaimoidea</taxon>
        <taxon>Panagrolaimidae</taxon>
        <taxon>Panagrolaimus</taxon>
    </lineage>
</organism>
<evidence type="ECO:0000256" key="1">
    <source>
        <dbReference type="ARBA" id="ARBA00004123"/>
    </source>
</evidence>